<dbReference type="PIRSF" id="PIRSF028846">
    <property type="entry name" value="UCP028846"/>
    <property type="match status" value="1"/>
</dbReference>
<dbReference type="InterPro" id="IPR008928">
    <property type="entry name" value="6-hairpin_glycosidase_sf"/>
</dbReference>
<evidence type="ECO:0000256" key="1">
    <source>
        <dbReference type="SAM" id="SignalP"/>
    </source>
</evidence>
<dbReference type="Proteomes" id="UP001174936">
    <property type="component" value="Unassembled WGS sequence"/>
</dbReference>
<organism evidence="2 3">
    <name type="scientific">Cercophora newfieldiana</name>
    <dbReference type="NCBI Taxonomy" id="92897"/>
    <lineage>
        <taxon>Eukaryota</taxon>
        <taxon>Fungi</taxon>
        <taxon>Dikarya</taxon>
        <taxon>Ascomycota</taxon>
        <taxon>Pezizomycotina</taxon>
        <taxon>Sordariomycetes</taxon>
        <taxon>Sordariomycetidae</taxon>
        <taxon>Sordariales</taxon>
        <taxon>Lasiosphaeriaceae</taxon>
        <taxon>Cercophora</taxon>
    </lineage>
</organism>
<dbReference type="PANTHER" id="PTHR31047:SF1">
    <property type="entry name" value="DUF1237 DOMAIN-CONTAINING PROTEIN"/>
    <property type="match status" value="1"/>
</dbReference>
<proteinExistence type="predicted"/>
<dbReference type="EMBL" id="JAULSV010000005">
    <property type="protein sequence ID" value="KAK0644298.1"/>
    <property type="molecule type" value="Genomic_DNA"/>
</dbReference>
<dbReference type="Gene3D" id="1.50.10.10">
    <property type="match status" value="1"/>
</dbReference>
<sequence length="520" mass="57987">MLFVALALFAHLGPCNAATTCPDYAMYARDWEREPISTGRYQLSWQRPSEECRTFVSDVVDSLVQNISSEIYDPDLARLWTNTFPNTLDTTIKWLGLATNSTDEIAFVVTGDIHAMWLRDSANQMLSYSSLLKDDPYGIAMLFRGVIGLQSRYILESPYCNSFQPPVESGLAPTENSANDGDFVKPPVNDSKVFECKYELDSLAAFLRISNVYYNATNDYAFFGSFANGSWPKVVEAVVATAKAMMTPTYGEDGFVLDSPYMFDRYSRNPTETLSNGGVGEPVANGTGLIRSAFRPSDDSTMFQFNIPSNMMFATQLAANVDLMAELESKNAAPVGLAQEMKDLATTVRDGIEKHGVVELVHGNGTEKIYAYEIDGFGSWSLMDDANIPSLLSAPLLGYLDKNDATYQRTRARILSSSNPYFMRGPRINAVGGPHIGPGMAWPMASIVRIMTTDDDDEIYTTLKELLSTTNNFGLMHESVSSFFRENFTRYWFAWANGLFGEMILDLHNRKPEMLKRSFQ</sequence>
<dbReference type="InterPro" id="IPR012341">
    <property type="entry name" value="6hp_glycosidase-like_sf"/>
</dbReference>
<dbReference type="InterPro" id="IPR008313">
    <property type="entry name" value="GH125"/>
</dbReference>
<dbReference type="GO" id="GO:0003824">
    <property type="term" value="F:catalytic activity"/>
    <property type="evidence" value="ECO:0007669"/>
    <property type="project" value="UniProtKB-ARBA"/>
</dbReference>
<evidence type="ECO:0000313" key="2">
    <source>
        <dbReference type="EMBL" id="KAK0644298.1"/>
    </source>
</evidence>
<gene>
    <name evidence="2" type="ORF">B0T16DRAFT_378278</name>
</gene>
<accession>A0AA39Y1P6</accession>
<reference evidence="2" key="1">
    <citation type="submission" date="2023-06" db="EMBL/GenBank/DDBJ databases">
        <title>Genome-scale phylogeny and comparative genomics of the fungal order Sordariales.</title>
        <authorList>
            <consortium name="Lawrence Berkeley National Laboratory"/>
            <person name="Hensen N."/>
            <person name="Bonometti L."/>
            <person name="Westerberg I."/>
            <person name="Brannstrom I.O."/>
            <person name="Guillou S."/>
            <person name="Cros-Aarteil S."/>
            <person name="Calhoun S."/>
            <person name="Haridas S."/>
            <person name="Kuo A."/>
            <person name="Mondo S."/>
            <person name="Pangilinan J."/>
            <person name="Riley R."/>
            <person name="Labutti K."/>
            <person name="Andreopoulos B."/>
            <person name="Lipzen A."/>
            <person name="Chen C."/>
            <person name="Yanf M."/>
            <person name="Daum C."/>
            <person name="Ng V."/>
            <person name="Clum A."/>
            <person name="Steindorff A."/>
            <person name="Ohm R."/>
            <person name="Martin F."/>
            <person name="Silar P."/>
            <person name="Natvig D."/>
            <person name="Lalanne C."/>
            <person name="Gautier V."/>
            <person name="Ament-Velasquez S.L."/>
            <person name="Kruys A."/>
            <person name="Hutchinson M.I."/>
            <person name="Powell A.J."/>
            <person name="Barry K."/>
            <person name="Miller A.N."/>
            <person name="Grigoriev I.V."/>
            <person name="Debuchy R."/>
            <person name="Gladieux P."/>
            <person name="Thoren M.H."/>
            <person name="Johannesson H."/>
        </authorList>
    </citation>
    <scope>NUCLEOTIDE SEQUENCE</scope>
    <source>
        <strain evidence="2">SMH2532-1</strain>
    </source>
</reference>
<keyword evidence="1" id="KW-0732">Signal</keyword>
<evidence type="ECO:0000313" key="3">
    <source>
        <dbReference type="Proteomes" id="UP001174936"/>
    </source>
</evidence>
<dbReference type="Pfam" id="PF06824">
    <property type="entry name" value="Glyco_hydro_125"/>
    <property type="match status" value="1"/>
</dbReference>
<comment type="caution">
    <text evidence="2">The sequence shown here is derived from an EMBL/GenBank/DDBJ whole genome shotgun (WGS) entry which is preliminary data.</text>
</comment>
<feature type="signal peptide" evidence="1">
    <location>
        <begin position="1"/>
        <end position="17"/>
    </location>
</feature>
<dbReference type="AlphaFoldDB" id="A0AA39Y1P6"/>
<protein>
    <recommendedName>
        <fullName evidence="4">Glycoside hydrolase family 125 protein</fullName>
    </recommendedName>
</protein>
<dbReference type="PANTHER" id="PTHR31047">
    <property type="entry name" value="MEIOTICALLY UP-REGULATED GENE 157 PROTEIN"/>
    <property type="match status" value="1"/>
</dbReference>
<dbReference type="SMART" id="SM01149">
    <property type="entry name" value="DUF1237"/>
    <property type="match status" value="1"/>
</dbReference>
<evidence type="ECO:0008006" key="4">
    <source>
        <dbReference type="Google" id="ProtNLM"/>
    </source>
</evidence>
<keyword evidence="3" id="KW-1185">Reference proteome</keyword>
<dbReference type="SUPFAM" id="SSF48208">
    <property type="entry name" value="Six-hairpin glycosidases"/>
    <property type="match status" value="1"/>
</dbReference>
<name>A0AA39Y1P6_9PEZI</name>
<dbReference type="GO" id="GO:0005975">
    <property type="term" value="P:carbohydrate metabolic process"/>
    <property type="evidence" value="ECO:0007669"/>
    <property type="project" value="InterPro"/>
</dbReference>
<feature type="chain" id="PRO_5041314790" description="Glycoside hydrolase family 125 protein" evidence="1">
    <location>
        <begin position="18"/>
        <end position="520"/>
    </location>
</feature>